<keyword evidence="2" id="KW-1003">Cell membrane</keyword>
<evidence type="ECO:0000256" key="1">
    <source>
        <dbReference type="ARBA" id="ARBA00004651"/>
    </source>
</evidence>
<dbReference type="Proteomes" id="UP000664698">
    <property type="component" value="Unassembled WGS sequence"/>
</dbReference>
<evidence type="ECO:0000256" key="3">
    <source>
        <dbReference type="ARBA" id="ARBA00022692"/>
    </source>
</evidence>
<comment type="subcellular location">
    <subcellularLocation>
        <location evidence="1">Cell membrane</location>
        <topology evidence="1">Multi-pass membrane protein</topology>
    </subcellularLocation>
</comment>
<organism evidence="7 8">
    <name type="scientific">Algoriphagus aestuariicola</name>
    <dbReference type="NCBI Taxonomy" id="1852016"/>
    <lineage>
        <taxon>Bacteria</taxon>
        <taxon>Pseudomonadati</taxon>
        <taxon>Bacteroidota</taxon>
        <taxon>Cytophagia</taxon>
        <taxon>Cytophagales</taxon>
        <taxon>Cyclobacteriaceae</taxon>
        <taxon>Algoriphagus</taxon>
    </lineage>
</organism>
<keyword evidence="4 6" id="KW-1133">Transmembrane helix</keyword>
<evidence type="ECO:0000256" key="4">
    <source>
        <dbReference type="ARBA" id="ARBA00022989"/>
    </source>
</evidence>
<sequence length="469" mass="53181">MDLKKVFGNKVVKNFSYLTLGSIVSQLLMLLTVIKITNELSPLDYGTYSFIIAQGMLLIAISELGTKSIIIRTLAREPEKSNDLIVNGIKLRLITISATIGLYFIYNHFLGTLNSAQILLLGGYSLSTSLFYLLEHVFIGYQKMFFPSIVKSGMNFLYFLIVTLIPTHLFSIDILVISYIIITIIQTLSYFILLKKSKLIVGKTTTFLNSSKQLIIESWPYFTLMLLSLPMLHLSNNLLDINSDKEQVGYFNLAKKLMGPVQLVITFSLTAIFPNISAMFLQNRKRFRGLISNGMSFFIGLTALFCFSFTLFSKDIILLVFSEKYLPAIKVIQFQVWYLFLNGINHFITVIFGASNREKLITKVALVNLLISAPFLYIGSLYGALGISLGFVISAVIYEFYIWHQFKKQLNIKISEEKLTWLLSLLLFMISYSMSDASIYYKVILAVGFSGTYIAFAYKKVRSLSMVKT</sequence>
<feature type="transmembrane region" description="Helical" evidence="6">
    <location>
        <begin position="153"/>
        <end position="170"/>
    </location>
</feature>
<dbReference type="PANTHER" id="PTHR30250:SF11">
    <property type="entry name" value="O-ANTIGEN TRANSPORTER-RELATED"/>
    <property type="match status" value="1"/>
</dbReference>
<name>A0ABS3BY22_9BACT</name>
<dbReference type="PANTHER" id="PTHR30250">
    <property type="entry name" value="PST FAMILY PREDICTED COLANIC ACID TRANSPORTER"/>
    <property type="match status" value="1"/>
</dbReference>
<comment type="caution">
    <text evidence="7">The sequence shown here is derived from an EMBL/GenBank/DDBJ whole genome shotgun (WGS) entry which is preliminary data.</text>
</comment>
<evidence type="ECO:0000256" key="2">
    <source>
        <dbReference type="ARBA" id="ARBA00022475"/>
    </source>
</evidence>
<accession>A0ABS3BY22</accession>
<evidence type="ECO:0000256" key="5">
    <source>
        <dbReference type="ARBA" id="ARBA00023136"/>
    </source>
</evidence>
<dbReference type="EMBL" id="JAFKCW010000005">
    <property type="protein sequence ID" value="MBN7803211.1"/>
    <property type="molecule type" value="Genomic_DNA"/>
</dbReference>
<keyword evidence="5 6" id="KW-0472">Membrane</keyword>
<feature type="transmembrane region" description="Helical" evidence="6">
    <location>
        <begin position="293"/>
        <end position="312"/>
    </location>
</feature>
<evidence type="ECO:0000313" key="8">
    <source>
        <dbReference type="Proteomes" id="UP000664698"/>
    </source>
</evidence>
<protein>
    <submittedName>
        <fullName evidence="7">Oligosaccharide flippase family protein</fullName>
    </submittedName>
</protein>
<gene>
    <name evidence="7" type="ORF">J0A67_20215</name>
</gene>
<feature type="transmembrane region" description="Helical" evidence="6">
    <location>
        <begin position="176"/>
        <end position="193"/>
    </location>
</feature>
<feature type="transmembrane region" description="Helical" evidence="6">
    <location>
        <begin position="439"/>
        <end position="458"/>
    </location>
</feature>
<proteinExistence type="predicted"/>
<feature type="transmembrane region" description="Helical" evidence="6">
    <location>
        <begin position="214"/>
        <end position="234"/>
    </location>
</feature>
<feature type="transmembrane region" description="Helical" evidence="6">
    <location>
        <begin position="46"/>
        <end position="64"/>
    </location>
</feature>
<evidence type="ECO:0000256" key="6">
    <source>
        <dbReference type="SAM" id="Phobius"/>
    </source>
</evidence>
<feature type="transmembrane region" description="Helical" evidence="6">
    <location>
        <begin position="332"/>
        <end position="353"/>
    </location>
</feature>
<keyword evidence="3 6" id="KW-0812">Transmembrane</keyword>
<dbReference type="InterPro" id="IPR050833">
    <property type="entry name" value="Poly_Biosynth_Transport"/>
</dbReference>
<evidence type="ECO:0000313" key="7">
    <source>
        <dbReference type="EMBL" id="MBN7803211.1"/>
    </source>
</evidence>
<feature type="transmembrane region" description="Helical" evidence="6">
    <location>
        <begin position="84"/>
        <end position="106"/>
    </location>
</feature>
<reference evidence="7 8" key="1">
    <citation type="submission" date="2021-03" db="EMBL/GenBank/DDBJ databases">
        <title>novel species isolated from a fishpond in China.</title>
        <authorList>
            <person name="Lu H."/>
            <person name="Cai Z."/>
        </authorList>
    </citation>
    <scope>NUCLEOTIDE SEQUENCE [LARGE SCALE GENOMIC DNA]</scope>
    <source>
        <strain evidence="7 8">JCM 31546</strain>
    </source>
</reference>
<feature type="transmembrane region" description="Helical" evidence="6">
    <location>
        <begin position="15"/>
        <end position="34"/>
    </location>
</feature>
<feature type="transmembrane region" description="Helical" evidence="6">
    <location>
        <begin position="261"/>
        <end position="281"/>
    </location>
</feature>
<dbReference type="RefSeq" id="WP_206571205.1">
    <property type="nucleotide sequence ID" value="NZ_JAFKCW010000005.1"/>
</dbReference>
<dbReference type="InterPro" id="IPR002797">
    <property type="entry name" value="Polysacc_synth"/>
</dbReference>
<keyword evidence="8" id="KW-1185">Reference proteome</keyword>
<feature type="transmembrane region" description="Helical" evidence="6">
    <location>
        <begin position="118"/>
        <end position="141"/>
    </location>
</feature>
<feature type="transmembrane region" description="Helical" evidence="6">
    <location>
        <begin position="384"/>
        <end position="403"/>
    </location>
</feature>
<dbReference type="Pfam" id="PF01943">
    <property type="entry name" value="Polysacc_synt"/>
    <property type="match status" value="1"/>
</dbReference>